<proteinExistence type="predicted"/>
<evidence type="ECO:0000313" key="3">
    <source>
        <dbReference type="EMBL" id="CAF3649681.1"/>
    </source>
</evidence>
<evidence type="ECO:0000313" key="2">
    <source>
        <dbReference type="EMBL" id="CAF1352407.1"/>
    </source>
</evidence>
<organism evidence="2 5">
    <name type="scientific">Didymodactylos carnosus</name>
    <dbReference type="NCBI Taxonomy" id="1234261"/>
    <lineage>
        <taxon>Eukaryota</taxon>
        <taxon>Metazoa</taxon>
        <taxon>Spiralia</taxon>
        <taxon>Gnathifera</taxon>
        <taxon>Rotifera</taxon>
        <taxon>Eurotatoria</taxon>
        <taxon>Bdelloidea</taxon>
        <taxon>Philodinida</taxon>
        <taxon>Philodinidae</taxon>
        <taxon>Didymodactylos</taxon>
    </lineage>
</organism>
<evidence type="ECO:0000313" key="4">
    <source>
        <dbReference type="EMBL" id="CAF4223551.1"/>
    </source>
</evidence>
<dbReference type="Proteomes" id="UP000663829">
    <property type="component" value="Unassembled WGS sequence"/>
</dbReference>
<dbReference type="AlphaFoldDB" id="A0A815HBQ8"/>
<evidence type="ECO:0000313" key="1">
    <source>
        <dbReference type="EMBL" id="CAF0864857.1"/>
    </source>
</evidence>
<dbReference type="Proteomes" id="UP000682733">
    <property type="component" value="Unassembled WGS sequence"/>
</dbReference>
<name>A0A815HBQ8_9BILA</name>
<protein>
    <submittedName>
        <fullName evidence="2">Uncharacterized protein</fullName>
    </submittedName>
</protein>
<dbReference type="EMBL" id="CAJNOK010002551">
    <property type="protein sequence ID" value="CAF0864857.1"/>
    <property type="molecule type" value="Genomic_DNA"/>
</dbReference>
<reference evidence="2" key="1">
    <citation type="submission" date="2021-02" db="EMBL/GenBank/DDBJ databases">
        <authorList>
            <person name="Nowell W R."/>
        </authorList>
    </citation>
    <scope>NUCLEOTIDE SEQUENCE</scope>
</reference>
<dbReference type="EMBL" id="CAJNOQ010014974">
    <property type="protein sequence ID" value="CAF1352407.1"/>
    <property type="molecule type" value="Genomic_DNA"/>
</dbReference>
<gene>
    <name evidence="2" type="ORF">GPM918_LOCUS30978</name>
    <name evidence="1" type="ORF">OVA965_LOCUS7824</name>
    <name evidence="4" type="ORF">SRO942_LOCUS31609</name>
    <name evidence="3" type="ORF">TMI583_LOCUS7820</name>
</gene>
<dbReference type="EMBL" id="CAJOBC010065143">
    <property type="protein sequence ID" value="CAF4223551.1"/>
    <property type="molecule type" value="Genomic_DNA"/>
</dbReference>
<keyword evidence="5" id="KW-1185">Reference proteome</keyword>
<evidence type="ECO:0000313" key="5">
    <source>
        <dbReference type="Proteomes" id="UP000663829"/>
    </source>
</evidence>
<dbReference type="Proteomes" id="UP000677228">
    <property type="component" value="Unassembled WGS sequence"/>
</dbReference>
<sequence length="144" mass="17212">MSISSYHYTKDRLLSIRDNNISRQVIEDVQTKMLDNLIDVKNIAKRIIRVDLLSTEKNDYYWTNATNDRFERLSLIRQLNEDFLDCDSMCIEQELNNSFRIDDNYIGEEDAKCDEVLRINSDNNHNTNIKKQFYENKWVSVMFV</sequence>
<comment type="caution">
    <text evidence="2">The sequence shown here is derived from an EMBL/GenBank/DDBJ whole genome shotgun (WGS) entry which is preliminary data.</text>
</comment>
<accession>A0A815HBQ8</accession>
<dbReference type="EMBL" id="CAJOBA010002552">
    <property type="protein sequence ID" value="CAF3649681.1"/>
    <property type="molecule type" value="Genomic_DNA"/>
</dbReference>
<dbReference type="Proteomes" id="UP000681722">
    <property type="component" value="Unassembled WGS sequence"/>
</dbReference>